<feature type="compositionally biased region" description="Low complexity" evidence="1">
    <location>
        <begin position="206"/>
        <end position="237"/>
    </location>
</feature>
<name>A0A5C3Q0C0_9AGAR</name>
<feature type="compositionally biased region" description="Low complexity" evidence="1">
    <location>
        <begin position="471"/>
        <end position="480"/>
    </location>
</feature>
<gene>
    <name evidence="3" type="ORF">BDV98DRAFT_586963</name>
</gene>
<evidence type="ECO:0000313" key="3">
    <source>
        <dbReference type="EMBL" id="TFK95575.1"/>
    </source>
</evidence>
<feature type="compositionally biased region" description="Gly residues" evidence="1">
    <location>
        <begin position="516"/>
        <end position="531"/>
    </location>
</feature>
<dbReference type="Proteomes" id="UP000305067">
    <property type="component" value="Unassembled WGS sequence"/>
</dbReference>
<keyword evidence="2" id="KW-0812">Transmembrane</keyword>
<feature type="region of interest" description="Disordered" evidence="1">
    <location>
        <begin position="198"/>
        <end position="296"/>
    </location>
</feature>
<feature type="compositionally biased region" description="Polar residues" evidence="1">
    <location>
        <begin position="247"/>
        <end position="265"/>
    </location>
</feature>
<reference evidence="3 4" key="1">
    <citation type="journal article" date="2019" name="Nat. Ecol. Evol.">
        <title>Megaphylogeny resolves global patterns of mushroom evolution.</title>
        <authorList>
            <person name="Varga T."/>
            <person name="Krizsan K."/>
            <person name="Foldi C."/>
            <person name="Dima B."/>
            <person name="Sanchez-Garcia M."/>
            <person name="Sanchez-Ramirez S."/>
            <person name="Szollosi G.J."/>
            <person name="Szarkandi J.G."/>
            <person name="Papp V."/>
            <person name="Albert L."/>
            <person name="Andreopoulos W."/>
            <person name="Angelini C."/>
            <person name="Antonin V."/>
            <person name="Barry K.W."/>
            <person name="Bougher N.L."/>
            <person name="Buchanan P."/>
            <person name="Buyck B."/>
            <person name="Bense V."/>
            <person name="Catcheside P."/>
            <person name="Chovatia M."/>
            <person name="Cooper J."/>
            <person name="Damon W."/>
            <person name="Desjardin D."/>
            <person name="Finy P."/>
            <person name="Geml J."/>
            <person name="Haridas S."/>
            <person name="Hughes K."/>
            <person name="Justo A."/>
            <person name="Karasinski D."/>
            <person name="Kautmanova I."/>
            <person name="Kiss B."/>
            <person name="Kocsube S."/>
            <person name="Kotiranta H."/>
            <person name="LaButti K.M."/>
            <person name="Lechner B.E."/>
            <person name="Liimatainen K."/>
            <person name="Lipzen A."/>
            <person name="Lukacs Z."/>
            <person name="Mihaltcheva S."/>
            <person name="Morgado L.N."/>
            <person name="Niskanen T."/>
            <person name="Noordeloos M.E."/>
            <person name="Ohm R.A."/>
            <person name="Ortiz-Santana B."/>
            <person name="Ovrebo C."/>
            <person name="Racz N."/>
            <person name="Riley R."/>
            <person name="Savchenko A."/>
            <person name="Shiryaev A."/>
            <person name="Soop K."/>
            <person name="Spirin V."/>
            <person name="Szebenyi C."/>
            <person name="Tomsovsky M."/>
            <person name="Tulloss R.E."/>
            <person name="Uehling J."/>
            <person name="Grigoriev I.V."/>
            <person name="Vagvolgyi C."/>
            <person name="Papp T."/>
            <person name="Martin F.M."/>
            <person name="Miettinen O."/>
            <person name="Hibbett D.S."/>
            <person name="Nagy L.G."/>
        </authorList>
    </citation>
    <scope>NUCLEOTIDE SEQUENCE [LARGE SCALE GENOMIC DNA]</scope>
    <source>
        <strain evidence="3 4">CBS 309.79</strain>
    </source>
</reference>
<dbReference type="AlphaFoldDB" id="A0A5C3Q0C0"/>
<feature type="region of interest" description="Disordered" evidence="1">
    <location>
        <begin position="365"/>
        <end position="501"/>
    </location>
</feature>
<feature type="compositionally biased region" description="Low complexity" evidence="1">
    <location>
        <begin position="370"/>
        <end position="381"/>
    </location>
</feature>
<evidence type="ECO:0000313" key="4">
    <source>
        <dbReference type="Proteomes" id="UP000305067"/>
    </source>
</evidence>
<feature type="transmembrane region" description="Helical" evidence="2">
    <location>
        <begin position="684"/>
        <end position="703"/>
    </location>
</feature>
<feature type="compositionally biased region" description="Gly residues" evidence="1">
    <location>
        <begin position="554"/>
        <end position="564"/>
    </location>
</feature>
<organism evidence="3 4">
    <name type="scientific">Pterulicium gracile</name>
    <dbReference type="NCBI Taxonomy" id="1884261"/>
    <lineage>
        <taxon>Eukaryota</taxon>
        <taxon>Fungi</taxon>
        <taxon>Dikarya</taxon>
        <taxon>Basidiomycota</taxon>
        <taxon>Agaricomycotina</taxon>
        <taxon>Agaricomycetes</taxon>
        <taxon>Agaricomycetidae</taxon>
        <taxon>Agaricales</taxon>
        <taxon>Pleurotineae</taxon>
        <taxon>Pterulaceae</taxon>
        <taxon>Pterulicium</taxon>
    </lineage>
</organism>
<keyword evidence="2" id="KW-1133">Transmembrane helix</keyword>
<feature type="region of interest" description="Disordered" evidence="1">
    <location>
        <begin position="93"/>
        <end position="138"/>
    </location>
</feature>
<dbReference type="EMBL" id="ML178880">
    <property type="protein sequence ID" value="TFK95575.1"/>
    <property type="molecule type" value="Genomic_DNA"/>
</dbReference>
<protein>
    <submittedName>
        <fullName evidence="3">Uncharacterized protein</fullName>
    </submittedName>
</protein>
<feature type="region of interest" description="Disordered" evidence="1">
    <location>
        <begin position="516"/>
        <end position="573"/>
    </location>
</feature>
<feature type="compositionally biased region" description="Polar residues" evidence="1">
    <location>
        <begin position="106"/>
        <end position="127"/>
    </location>
</feature>
<accession>A0A5C3Q0C0</accession>
<evidence type="ECO:0000256" key="1">
    <source>
        <dbReference type="SAM" id="MobiDB-lite"/>
    </source>
</evidence>
<feature type="compositionally biased region" description="Low complexity" evidence="1">
    <location>
        <begin position="397"/>
        <end position="413"/>
    </location>
</feature>
<keyword evidence="2" id="KW-0472">Membrane</keyword>
<sequence>MSLVGDNNGAGEISIEIHPADDDDDILDDHFTTAHGNGNGNGHSGVVGVAGLGSPPYSAGFGGDELYGGNAFDNYGAVPMSTEDFGFTELTMNTPPMHTDPLPSLDAQSPTSPLLFTQGAGTSSDYGSPQQPSTPASPAFLMGATNPATAADILGHSLDGGAYFGPPMGGMSSRSHSPMQQQYIEGLGFLPSPALGQLNTSGPYFHPSSNPSSSVHSHSPSGSVDYSSSSHGRVSPVHSPPHISPSLTSPSWATFNTNTPQNSLLTVPGRSGHARRHSSSEVPYHGSSPGSSTMSLPYALAPQRSSNNQLGHTRGGHSLDMQSDGGGHLMRPDLIPLPISTPSSLLASPFLDDDLPLPPEINPADLNFNQGGYTPQGYEQGYGEEGYRRSHVRRHSGSGYTHNISGRGRSPIRGGVGHRHQPYPSPSHSPTPSFREYNTGPGPGFGENGFDPGNASYELDPSLSLGGGPNRSRAPSASGSAYGGGGRHSRAPSASGSNYGAGGSGSNYGASGSGSNYGGRGGGGHSRGASGGHNRTSSVGHGGGRRSRSASRVAGGGDEGVGGGEGDEDRDGPIIKETITTDATHAAALSRRKSNGKEQKLFQCRVCGQEMTAKHNLKLFLPLFLGFRWFGRWVGSVGAAGLCVGWVGFARLREWGCGVARWAECGVAGLREWGFWGCGAAGRFLYFLPSFLVLPVSFGIVLTS</sequence>
<feature type="compositionally biased region" description="Low complexity" evidence="1">
    <location>
        <begin position="128"/>
        <end position="138"/>
    </location>
</feature>
<dbReference type="OrthoDB" id="3437960at2759"/>
<evidence type="ECO:0000256" key="2">
    <source>
        <dbReference type="SAM" id="Phobius"/>
    </source>
</evidence>
<proteinExistence type="predicted"/>
<keyword evidence="4" id="KW-1185">Reference proteome</keyword>